<evidence type="ECO:0000313" key="3">
    <source>
        <dbReference type="Proteomes" id="UP001597044"/>
    </source>
</evidence>
<feature type="chain" id="PRO_5045300016" evidence="1">
    <location>
        <begin position="32"/>
        <end position="137"/>
    </location>
</feature>
<name>A0ABW3HGB2_9GAMM</name>
<organism evidence="2 3">
    <name type="scientific">Paraperlucidibaca wandonensis</name>
    <dbReference type="NCBI Taxonomy" id="1268273"/>
    <lineage>
        <taxon>Bacteria</taxon>
        <taxon>Pseudomonadati</taxon>
        <taxon>Pseudomonadota</taxon>
        <taxon>Gammaproteobacteria</taxon>
        <taxon>Moraxellales</taxon>
        <taxon>Moraxellaceae</taxon>
        <taxon>Paraperlucidibaca</taxon>
    </lineage>
</organism>
<feature type="signal peptide" evidence="1">
    <location>
        <begin position="1"/>
        <end position="31"/>
    </location>
</feature>
<dbReference type="RefSeq" id="WP_379068780.1">
    <property type="nucleotide sequence ID" value="NZ_JBHTIT010000001.1"/>
</dbReference>
<evidence type="ECO:0000256" key="1">
    <source>
        <dbReference type="SAM" id="SignalP"/>
    </source>
</evidence>
<proteinExistence type="predicted"/>
<gene>
    <name evidence="2" type="ORF">ACFQ0F_02545</name>
</gene>
<keyword evidence="3" id="KW-1185">Reference proteome</keyword>
<keyword evidence="1" id="KW-0732">Signal</keyword>
<dbReference type="Proteomes" id="UP001597044">
    <property type="component" value="Unassembled WGS sequence"/>
</dbReference>
<comment type="caution">
    <text evidence="2">The sequence shown here is derived from an EMBL/GenBank/DDBJ whole genome shotgun (WGS) entry which is preliminary data.</text>
</comment>
<reference evidence="3" key="1">
    <citation type="journal article" date="2019" name="Int. J. Syst. Evol. Microbiol.">
        <title>The Global Catalogue of Microorganisms (GCM) 10K type strain sequencing project: providing services to taxonomists for standard genome sequencing and annotation.</title>
        <authorList>
            <consortium name="The Broad Institute Genomics Platform"/>
            <consortium name="The Broad Institute Genome Sequencing Center for Infectious Disease"/>
            <person name="Wu L."/>
            <person name="Ma J."/>
        </authorList>
    </citation>
    <scope>NUCLEOTIDE SEQUENCE [LARGE SCALE GENOMIC DNA]</scope>
    <source>
        <strain evidence="3">CCUG 63419</strain>
    </source>
</reference>
<dbReference type="EMBL" id="JBHTIT010000001">
    <property type="protein sequence ID" value="MFD0949278.1"/>
    <property type="molecule type" value="Genomic_DNA"/>
</dbReference>
<evidence type="ECO:0000313" key="2">
    <source>
        <dbReference type="EMBL" id="MFD0949278.1"/>
    </source>
</evidence>
<accession>A0ABW3HGB2</accession>
<protein>
    <submittedName>
        <fullName evidence="2">Uncharacterized protein</fullName>
    </submittedName>
</protein>
<sequence>MAAFQQAAKRRRLSLSMMVMLLLHWSFSSCAALADTLCVEPDGVVVWEQSGDPCHSALVEHASDTPCVDFQAQDGHDDHASVYSKLQLTDPPLATQPLMLSWLNPTIAFSHVLKPDSTGPPVKAFSVIIRDTAYLHI</sequence>